<evidence type="ECO:0000259" key="2">
    <source>
        <dbReference type="Pfam" id="PF17761"/>
    </source>
</evidence>
<dbReference type="Pfam" id="PF06250">
    <property type="entry name" value="YhcG_C"/>
    <property type="match status" value="1"/>
</dbReference>
<sequence length="359" mass="40968">MNKGEEYIKLITELKENILQRRFEAAKMANREQLLLYYSVGLSLHGKISGAQWGAKILQSISEDLQQQVPGLRGFSVGNLEKMRAFYLAYASLTDTLIPSTVSRELPASSSNILDYVNADAFKSVFLQLGFSHHYKLLSVKDLAARWYYMQEAVTLRWSFRVLEYNIDTNLYQQRGKIANNFTATLPTEILPHAVEAFKDEYLLDFINIQPANERQLENEIINNIKDFILGLGSGFLFIGNQYRLVVDSQEYFIDLLFYHRRLQCLIAFELKTGKFEPSHAGQLNFYLSVLDSTVKMPHENPSIGIILCKEKNATVVEYAFRSISKPMGVATYSYELTTDLPDNLKDALPSPEDLAKLL</sequence>
<dbReference type="GO" id="GO:0004519">
    <property type="term" value="F:endonuclease activity"/>
    <property type="evidence" value="ECO:0007669"/>
    <property type="project" value="UniProtKB-KW"/>
</dbReference>
<dbReference type="Proteomes" id="UP000320811">
    <property type="component" value="Unassembled WGS sequence"/>
</dbReference>
<evidence type="ECO:0000259" key="1">
    <source>
        <dbReference type="Pfam" id="PF06250"/>
    </source>
</evidence>
<dbReference type="InterPro" id="IPR009362">
    <property type="entry name" value="YhcG_C"/>
</dbReference>
<dbReference type="EMBL" id="VIWO01000018">
    <property type="protein sequence ID" value="TWF31739.1"/>
    <property type="molecule type" value="Genomic_DNA"/>
</dbReference>
<dbReference type="InterPro" id="IPR011856">
    <property type="entry name" value="tRNA_endonuc-like_dom_sf"/>
</dbReference>
<dbReference type="InterPro" id="IPR053148">
    <property type="entry name" value="PD-DEXK-like_domain"/>
</dbReference>
<reference evidence="3 4" key="1">
    <citation type="submission" date="2019-06" db="EMBL/GenBank/DDBJ databases">
        <title>Sorghum-associated microbial communities from plants grown in Nebraska, USA.</title>
        <authorList>
            <person name="Schachtman D."/>
        </authorList>
    </citation>
    <scope>NUCLEOTIDE SEQUENCE [LARGE SCALE GENOMIC DNA]</scope>
    <source>
        <strain evidence="3 4">1209</strain>
    </source>
</reference>
<dbReference type="Pfam" id="PF17761">
    <property type="entry name" value="DUF1016_N"/>
    <property type="match status" value="1"/>
</dbReference>
<proteinExistence type="predicted"/>
<keyword evidence="3" id="KW-0378">Hydrolase</keyword>
<gene>
    <name evidence="3" type="ORF">FHW36_11833</name>
</gene>
<accession>A0A561P0T0</accession>
<dbReference type="Gene3D" id="3.40.1350.10">
    <property type="match status" value="1"/>
</dbReference>
<comment type="caution">
    <text evidence="3">The sequence shown here is derived from an EMBL/GenBank/DDBJ whole genome shotgun (WGS) entry which is preliminary data.</text>
</comment>
<protein>
    <submittedName>
        <fullName evidence="3">Putative nuclease of restriction endonuclease-like (RecB) superfamily</fullName>
    </submittedName>
</protein>
<keyword evidence="4" id="KW-1185">Reference proteome</keyword>
<dbReference type="InterPro" id="IPR041527">
    <property type="entry name" value="YhcG_N"/>
</dbReference>
<keyword evidence="3" id="KW-0540">Nuclease</keyword>
<dbReference type="GO" id="GO:0003676">
    <property type="term" value="F:nucleic acid binding"/>
    <property type="evidence" value="ECO:0007669"/>
    <property type="project" value="InterPro"/>
</dbReference>
<organism evidence="3 4">
    <name type="scientific">Chitinophaga polysaccharea</name>
    <dbReference type="NCBI Taxonomy" id="1293035"/>
    <lineage>
        <taxon>Bacteria</taxon>
        <taxon>Pseudomonadati</taxon>
        <taxon>Bacteroidota</taxon>
        <taxon>Chitinophagia</taxon>
        <taxon>Chitinophagales</taxon>
        <taxon>Chitinophagaceae</taxon>
        <taxon>Chitinophaga</taxon>
    </lineage>
</organism>
<keyword evidence="3" id="KW-0255">Endonuclease</keyword>
<dbReference type="AlphaFoldDB" id="A0A561P0T0"/>
<feature type="domain" description="YhcG N-terminal" evidence="2">
    <location>
        <begin position="13"/>
        <end position="174"/>
    </location>
</feature>
<evidence type="ECO:0000313" key="4">
    <source>
        <dbReference type="Proteomes" id="UP000320811"/>
    </source>
</evidence>
<name>A0A561P0T0_9BACT</name>
<dbReference type="PANTHER" id="PTHR30547">
    <property type="entry name" value="UNCHARACTERIZED PROTEIN YHCG-RELATED"/>
    <property type="match status" value="1"/>
</dbReference>
<evidence type="ECO:0000313" key="3">
    <source>
        <dbReference type="EMBL" id="TWF31739.1"/>
    </source>
</evidence>
<dbReference type="PANTHER" id="PTHR30547:SF0">
    <property type="entry name" value="BLR8175 PROTEIN"/>
    <property type="match status" value="1"/>
</dbReference>
<dbReference type="OrthoDB" id="9801263at2"/>
<feature type="domain" description="YhcG PDDEXK nuclease" evidence="1">
    <location>
        <begin position="196"/>
        <end position="350"/>
    </location>
</feature>
<dbReference type="RefSeq" id="WP_145675284.1">
    <property type="nucleotide sequence ID" value="NZ_VIWO01000018.1"/>
</dbReference>